<dbReference type="PANTHER" id="PTHR43312:SF1">
    <property type="entry name" value="NADP-DEPENDENT OXIDOREDUCTASE DOMAIN-CONTAINING PROTEIN"/>
    <property type="match status" value="1"/>
</dbReference>
<accession>I4B0P9</accession>
<dbReference type="Gene3D" id="3.20.20.100">
    <property type="entry name" value="NADP-dependent oxidoreductase domain"/>
    <property type="match status" value="1"/>
</dbReference>
<dbReference type="Pfam" id="PF00248">
    <property type="entry name" value="Aldo_ket_red"/>
    <property type="match status" value="1"/>
</dbReference>
<dbReference type="Proteomes" id="UP000006048">
    <property type="component" value="Chromosome"/>
</dbReference>
<keyword evidence="3" id="KW-1185">Reference proteome</keyword>
<proteinExistence type="predicted"/>
<dbReference type="STRING" id="869212.Turpa_0194"/>
<organism evidence="2 3">
    <name type="scientific">Turneriella parva (strain ATCC BAA-1111 / DSM 21527 / NCTC 11395 / H)</name>
    <name type="common">Leptospira parva</name>
    <dbReference type="NCBI Taxonomy" id="869212"/>
    <lineage>
        <taxon>Bacteria</taxon>
        <taxon>Pseudomonadati</taxon>
        <taxon>Spirochaetota</taxon>
        <taxon>Spirochaetia</taxon>
        <taxon>Leptospirales</taxon>
        <taxon>Leptospiraceae</taxon>
        <taxon>Turneriella</taxon>
    </lineage>
</organism>
<dbReference type="PANTHER" id="PTHR43312">
    <property type="entry name" value="D-THREO-ALDOSE 1-DEHYDROGENASE"/>
    <property type="match status" value="1"/>
</dbReference>
<dbReference type="CDD" id="cd19095">
    <property type="entry name" value="AKR_PA4992-like"/>
    <property type="match status" value="1"/>
</dbReference>
<dbReference type="SUPFAM" id="SSF51430">
    <property type="entry name" value="NAD(P)-linked oxidoreductase"/>
    <property type="match status" value="1"/>
</dbReference>
<dbReference type="InterPro" id="IPR023210">
    <property type="entry name" value="NADP_OxRdtase_dom"/>
</dbReference>
<dbReference type="EMBL" id="CP002959">
    <property type="protein sequence ID" value="AFM10856.1"/>
    <property type="molecule type" value="Genomic_DNA"/>
</dbReference>
<dbReference type="RefSeq" id="WP_014801377.1">
    <property type="nucleotide sequence ID" value="NC_018020.1"/>
</dbReference>
<gene>
    <name evidence="2" type="ordered locus">Turpa_0194</name>
</gene>
<reference evidence="2 3" key="1">
    <citation type="submission" date="2012-06" db="EMBL/GenBank/DDBJ databases">
        <title>The complete chromosome of genome of Turneriella parva DSM 21527.</title>
        <authorList>
            <consortium name="US DOE Joint Genome Institute (JGI-PGF)"/>
            <person name="Lucas S."/>
            <person name="Han J."/>
            <person name="Lapidus A."/>
            <person name="Bruce D."/>
            <person name="Goodwin L."/>
            <person name="Pitluck S."/>
            <person name="Peters L."/>
            <person name="Kyrpides N."/>
            <person name="Mavromatis K."/>
            <person name="Ivanova N."/>
            <person name="Mikhailova N."/>
            <person name="Chertkov O."/>
            <person name="Detter J.C."/>
            <person name="Tapia R."/>
            <person name="Han C."/>
            <person name="Land M."/>
            <person name="Hauser L."/>
            <person name="Markowitz V."/>
            <person name="Cheng J.-F."/>
            <person name="Hugenholtz P."/>
            <person name="Woyke T."/>
            <person name="Wu D."/>
            <person name="Gronow S."/>
            <person name="Wellnitz S."/>
            <person name="Brambilla E."/>
            <person name="Klenk H.-P."/>
            <person name="Eisen J.A."/>
        </authorList>
    </citation>
    <scope>NUCLEOTIDE SEQUENCE [LARGE SCALE GENOMIC DNA]</scope>
    <source>
        <strain evidence="3">ATCC BAA-1111 / DSM 21527 / NCTC 11395 / H</strain>
    </source>
</reference>
<dbReference type="KEGG" id="tpx:Turpa_0194"/>
<evidence type="ECO:0000313" key="3">
    <source>
        <dbReference type="Proteomes" id="UP000006048"/>
    </source>
</evidence>
<feature type="domain" description="NADP-dependent oxidoreductase" evidence="1">
    <location>
        <begin position="53"/>
        <end position="290"/>
    </location>
</feature>
<evidence type="ECO:0000313" key="2">
    <source>
        <dbReference type="EMBL" id="AFM10856.1"/>
    </source>
</evidence>
<protein>
    <submittedName>
        <fullName evidence="2">Aldo/keto reductase</fullName>
    </submittedName>
</protein>
<dbReference type="InterPro" id="IPR036812">
    <property type="entry name" value="NAD(P)_OxRdtase_dom_sf"/>
</dbReference>
<dbReference type="InterPro" id="IPR053135">
    <property type="entry name" value="AKR2_Oxidoreductase"/>
</dbReference>
<dbReference type="HOGENOM" id="CLU_064726_0_0_12"/>
<name>I4B0P9_TURPD</name>
<evidence type="ECO:0000259" key="1">
    <source>
        <dbReference type="Pfam" id="PF00248"/>
    </source>
</evidence>
<sequence>MNLTRAEFLRYTAALAVPLATGMRLDALPLAPDLNRGQALANIPSTGEKLPRVGLGTYKIFDQLQPQRAAALLQNFYKLGGRLVDSSPMYGPAEEVTGTASVAANINDKLFLATKVWISGREQGVQQMAESFKKLRRKQIELFQIHNLVDWRTQLKTLRSYKDKRLIRYIGLTHYSTSAFGELKKIIETERIDFLQIPYSIAETTAAMGKDSLIETAARCQVAVIANEPFAQGRLFSSVRGRGVPPWAIEQGITSWAQFFLKFILGDERVPFVIPATNKLQHLQENMAAGVGDYPGASVRARMQKDFLATR</sequence>
<dbReference type="PATRIC" id="fig|869212.3.peg.152"/>
<dbReference type="AlphaFoldDB" id="I4B0P9"/>